<keyword evidence="3" id="KW-1185">Reference proteome</keyword>
<sequence>MSDELLSFKQAAELLQLSEKTLIKILAEQDIPARKIGNKWIFSKEALIRWVSEGSSKDYTKSGVASGDEESE</sequence>
<dbReference type="Proteomes" id="UP001164761">
    <property type="component" value="Plasmid unnamed1"/>
</dbReference>
<dbReference type="NCBIfam" id="TIGR01764">
    <property type="entry name" value="excise"/>
    <property type="match status" value="1"/>
</dbReference>
<evidence type="ECO:0000313" key="2">
    <source>
        <dbReference type="EMBL" id="WAH44808.1"/>
    </source>
</evidence>
<proteinExistence type="predicted"/>
<dbReference type="RefSeq" id="WP_268008680.1">
    <property type="nucleotide sequence ID" value="NZ_BSUT01000003.1"/>
</dbReference>
<feature type="domain" description="Helix-turn-helix" evidence="1">
    <location>
        <begin position="5"/>
        <end position="54"/>
    </location>
</feature>
<organism evidence="2 3">
    <name type="scientific">Alicyclobacillus fastidiosus</name>
    <dbReference type="NCBI Taxonomy" id="392011"/>
    <lineage>
        <taxon>Bacteria</taxon>
        <taxon>Bacillati</taxon>
        <taxon>Bacillota</taxon>
        <taxon>Bacilli</taxon>
        <taxon>Bacillales</taxon>
        <taxon>Alicyclobacillaceae</taxon>
        <taxon>Alicyclobacillus</taxon>
    </lineage>
</organism>
<dbReference type="EMBL" id="CP104068">
    <property type="protein sequence ID" value="WAH44808.1"/>
    <property type="molecule type" value="Genomic_DNA"/>
</dbReference>
<accession>A0ABY6ZQC1</accession>
<dbReference type="InterPro" id="IPR010093">
    <property type="entry name" value="SinI_DNA-bd"/>
</dbReference>
<dbReference type="Pfam" id="PF12728">
    <property type="entry name" value="HTH_17"/>
    <property type="match status" value="1"/>
</dbReference>
<dbReference type="InterPro" id="IPR041657">
    <property type="entry name" value="HTH_17"/>
</dbReference>
<dbReference type="SUPFAM" id="SSF46955">
    <property type="entry name" value="Putative DNA-binding domain"/>
    <property type="match status" value="1"/>
</dbReference>
<name>A0ABY6ZQC1_9BACL</name>
<keyword evidence="2" id="KW-0614">Plasmid</keyword>
<reference evidence="2" key="1">
    <citation type="submission" date="2022-08" db="EMBL/GenBank/DDBJ databases">
        <title>Alicyclobacillus fastidiosus DSM 17978, complete genome.</title>
        <authorList>
            <person name="Wang Q."/>
            <person name="Cai R."/>
            <person name="Wang Z."/>
        </authorList>
    </citation>
    <scope>NUCLEOTIDE SEQUENCE</scope>
    <source>
        <strain evidence="2">DSM 17978</strain>
        <plasmid evidence="2">unnamed1</plasmid>
    </source>
</reference>
<evidence type="ECO:0000313" key="3">
    <source>
        <dbReference type="Proteomes" id="UP001164761"/>
    </source>
</evidence>
<gene>
    <name evidence="2" type="ORF">NZD89_28540</name>
</gene>
<dbReference type="InterPro" id="IPR009061">
    <property type="entry name" value="DNA-bd_dom_put_sf"/>
</dbReference>
<geneLocation type="plasmid" evidence="2 3">
    <name>unnamed1</name>
</geneLocation>
<protein>
    <submittedName>
        <fullName evidence="2">Helix-turn-helix domain-containing protein</fullName>
    </submittedName>
</protein>
<evidence type="ECO:0000259" key="1">
    <source>
        <dbReference type="Pfam" id="PF12728"/>
    </source>
</evidence>